<evidence type="ECO:0000313" key="2">
    <source>
        <dbReference type="WBParaSite" id="RSKR_0000827500.1"/>
    </source>
</evidence>
<accession>A0AC35U6R8</accession>
<organism evidence="1 2">
    <name type="scientific">Rhabditophanes sp. KR3021</name>
    <dbReference type="NCBI Taxonomy" id="114890"/>
    <lineage>
        <taxon>Eukaryota</taxon>
        <taxon>Metazoa</taxon>
        <taxon>Ecdysozoa</taxon>
        <taxon>Nematoda</taxon>
        <taxon>Chromadorea</taxon>
        <taxon>Rhabditida</taxon>
        <taxon>Tylenchina</taxon>
        <taxon>Panagrolaimomorpha</taxon>
        <taxon>Strongyloidoidea</taxon>
        <taxon>Alloionematidae</taxon>
        <taxon>Rhabditophanes</taxon>
    </lineage>
</organism>
<sequence>MDHSHITLEEAVKNAEILHDLLTGNDIPSIEACSLCLQCTSNLDTNFEDKAAYVTGFSKFIEEASRHGEINEKLDEGFNIACTLYTWRCCSRAVPMVKSNDQPNRKEINEMVIRVLSPEVDKLYRFMNYAQSSVTKFCQEVKRLCSNGKIKDFVSEPYLLVLGRFLNIFAVLDELKNMKASIKNDFSTFRRAAQFLQVMSNPDSFDQMHKLSTFLATQNKIKEDLRKELQLIPGFDEILCDIINIYVYLFDNQMYGTPDERHMFLKVIAFSLYLMDGSNINIYKLDNKKRISISSIDKIFKSLNVVTLFGDMQIQPFTFVRRMSNYEPSKWPLSHKEADICQVNIVERAKITREHYVEFVTHLTRVKNEMDSTDKFSSRTDLKNQEVTQLALSGIQLLCGWTSDVLETVSWKLLNPTNHIKSKDCPSTAEEYERATRYNYTSEEKASLIEMISMIKGLQGLLVKNVSQFMTSIRLNIYAELQDFVQITLKDPLLKAVKSKKDMIKGILMSIIETCVDDVSGKKSHLLTGSSDTVSKSKSKKKAVSMEGLNHTEASKSIRRNVAPSTTQLYMARTMLESLISERCSTGRRILRKDMDAKHIEKMVAFLKISFYWPYLLKLEKTLFECCDLSHLWFREFYLEMTMGSRIQFPIEMSFPWILTDHILTSNEAPHLMEYVLYQLDLYNDASNFALTKFKKQFLYDEVEAEVNLCFDQFIFKLSEAVFIHYKQLASSYLLDKQFKTRCDEIGVTIRSPEAARFEPLLRQRSIQLLGRNVDLNRLISQRINIAILNSLDIAISRFESEPLFGIIRLEMLIETNRLCHDLLSKQLHSLSDFDDLLMEANELVSSETGRISLHVFFELNYDVFPNFCYNTSTSRFVKGNLVFKKVPDRAKMSPVTFQYEFGSKSLSAAFENISKMYSGYFGYTHIRAIVRLLGYHGISVLLKEFLEKIKIHLKEKFRGCLLEVIGLTPKTCKLPLVDYGSSGMLQYYMQHTASVRKYNDLYTGFGQELRKIGNILIFTQLLESCIEQEEVLDLAHGASFILNVPRVSASNQVEFDAKSKKMEMKFEQLHYARVIAENGNRQDAEIAKEAELLTKEKLCVGLNIFEHFMQEIRNEVFKDTAFTGEYPKNGVMSVDECREFHRIWSAIQFIFSMPSSEHDNVSEKSGKTFESKGRSPYCEEMYGDGPHWAACALIGLLGQENRFNVMDFSYHLKKVHRPDAKAKIDCGIDLGKMIVRIRHIQQLNNHIFTMLRTVMPSKEDLGMPVREFEPPQF</sequence>
<proteinExistence type="predicted"/>
<dbReference type="Proteomes" id="UP000095286">
    <property type="component" value="Unplaced"/>
</dbReference>
<dbReference type="WBParaSite" id="RSKR_0000827500.1">
    <property type="protein sequence ID" value="RSKR_0000827500.1"/>
    <property type="gene ID" value="RSKR_0000827500"/>
</dbReference>
<protein>
    <submittedName>
        <fullName evidence="2">Cytoplasmic FMR1-interacting protein</fullName>
    </submittedName>
</protein>
<reference evidence="2" key="1">
    <citation type="submission" date="2016-11" db="UniProtKB">
        <authorList>
            <consortium name="WormBaseParasite"/>
        </authorList>
    </citation>
    <scope>IDENTIFICATION</scope>
    <source>
        <strain evidence="2">KR3021</strain>
    </source>
</reference>
<name>A0AC35U6R8_9BILA</name>
<evidence type="ECO:0000313" key="1">
    <source>
        <dbReference type="Proteomes" id="UP000095286"/>
    </source>
</evidence>